<sequence>MLVAACKATHRTGNQQRSNLDRPSILAVKKPG</sequence>
<evidence type="ECO:0000313" key="3">
    <source>
        <dbReference type="Proteomes" id="UP000003678"/>
    </source>
</evidence>
<comment type="caution">
    <text evidence="2">The sequence shown here is derived from an EMBL/GenBank/DDBJ whole genome shotgun (WGS) entry which is preliminary data.</text>
</comment>
<feature type="region of interest" description="Disordered" evidence="1">
    <location>
        <begin position="1"/>
        <end position="32"/>
    </location>
</feature>
<accession>C0G557</accession>
<reference evidence="2 3" key="1">
    <citation type="submission" date="2009-03" db="EMBL/GenBank/DDBJ databases">
        <authorList>
            <person name="Setubal J.C."/>
            <person name="Boyle S."/>
            <person name="Crasta O.R."/>
            <person name="Gillespie J.J."/>
            <person name="Kenyon R.W."/>
            <person name="Lu J."/>
            <person name="Mane S."/>
            <person name="Nagrani S."/>
            <person name="Shallom J.M."/>
            <person name="Shallom S."/>
            <person name="Shukla M."/>
            <person name="Snyder E.E."/>
            <person name="Sobral B.W."/>
            <person name="Wattam A.R."/>
            <person name="Will R."/>
            <person name="Williams K."/>
            <person name="Yoo H."/>
            <person name="Bruce D.H."/>
            <person name="Detter C."/>
            <person name="Munk C."/>
            <person name="Brettin T.S."/>
            <person name="Ficht T."/>
        </authorList>
    </citation>
    <scope>NUCLEOTIDE SEQUENCE [LARGE SCALE GENOMIC DNA]</scope>
    <source>
        <strain evidence="2 3">Cudo</strain>
    </source>
</reference>
<gene>
    <name evidence="2" type="ORF">BCETI_2000143</name>
</gene>
<dbReference type="EMBL" id="ACJD01000002">
    <property type="protein sequence ID" value="EEH15052.1"/>
    <property type="molecule type" value="Genomic_DNA"/>
</dbReference>
<evidence type="ECO:0000256" key="1">
    <source>
        <dbReference type="SAM" id="MobiDB-lite"/>
    </source>
</evidence>
<evidence type="ECO:0000313" key="2">
    <source>
        <dbReference type="EMBL" id="EEH15052.1"/>
    </source>
</evidence>
<name>C0G557_9HYPH</name>
<dbReference type="AlphaFoldDB" id="C0G557"/>
<dbReference type="Proteomes" id="UP000003678">
    <property type="component" value="Unassembled WGS sequence"/>
</dbReference>
<protein>
    <submittedName>
        <fullName evidence="2">Uncharacterized protein</fullName>
    </submittedName>
</protein>
<organism evidence="2 3">
    <name type="scientific">Brucella ceti str. Cudo</name>
    <dbReference type="NCBI Taxonomy" id="595497"/>
    <lineage>
        <taxon>Bacteria</taxon>
        <taxon>Pseudomonadati</taxon>
        <taxon>Pseudomonadota</taxon>
        <taxon>Alphaproteobacteria</taxon>
        <taxon>Hyphomicrobiales</taxon>
        <taxon>Brucellaceae</taxon>
        <taxon>Brucella/Ochrobactrum group</taxon>
        <taxon>Brucella</taxon>
    </lineage>
</organism>
<proteinExistence type="predicted"/>